<evidence type="ECO:0000256" key="1">
    <source>
        <dbReference type="SAM" id="MobiDB-lite"/>
    </source>
</evidence>
<keyword evidence="2" id="KW-1133">Transmembrane helix</keyword>
<proteinExistence type="predicted"/>
<feature type="region of interest" description="Disordered" evidence="1">
    <location>
        <begin position="246"/>
        <end position="284"/>
    </location>
</feature>
<gene>
    <name evidence="3" type="ORF">EDC63_12614</name>
</gene>
<dbReference type="Proteomes" id="UP000295367">
    <property type="component" value="Unassembled WGS sequence"/>
</dbReference>
<reference evidence="3 4" key="1">
    <citation type="submission" date="2019-03" db="EMBL/GenBank/DDBJ databases">
        <title>Genomic Encyclopedia of Type Strains, Phase IV (KMG-IV): sequencing the most valuable type-strain genomes for metagenomic binning, comparative biology and taxonomic classification.</title>
        <authorList>
            <person name="Goeker M."/>
        </authorList>
    </citation>
    <scope>NUCLEOTIDE SEQUENCE [LARGE SCALE GENOMIC DNA]</scope>
    <source>
        <strain evidence="3 4">DSM 100309</strain>
    </source>
</reference>
<evidence type="ECO:0000313" key="3">
    <source>
        <dbReference type="EMBL" id="TCV81096.1"/>
    </source>
</evidence>
<organism evidence="3 4">
    <name type="scientific">Sulfurirhabdus autotrophica</name>
    <dbReference type="NCBI Taxonomy" id="1706046"/>
    <lineage>
        <taxon>Bacteria</taxon>
        <taxon>Pseudomonadati</taxon>
        <taxon>Pseudomonadota</taxon>
        <taxon>Betaproteobacteria</taxon>
        <taxon>Nitrosomonadales</taxon>
        <taxon>Sulfuricellaceae</taxon>
        <taxon>Sulfurirhabdus</taxon>
    </lineage>
</organism>
<keyword evidence="4" id="KW-1185">Reference proteome</keyword>
<dbReference type="AlphaFoldDB" id="A0A4R3XS85"/>
<comment type="caution">
    <text evidence="3">The sequence shown here is derived from an EMBL/GenBank/DDBJ whole genome shotgun (WGS) entry which is preliminary data.</text>
</comment>
<keyword evidence="2" id="KW-0812">Transmembrane</keyword>
<keyword evidence="2" id="KW-0472">Membrane</keyword>
<evidence type="ECO:0000256" key="2">
    <source>
        <dbReference type="SAM" id="Phobius"/>
    </source>
</evidence>
<dbReference type="OrthoDB" id="8724867at2"/>
<feature type="compositionally biased region" description="Basic and acidic residues" evidence="1">
    <location>
        <begin position="135"/>
        <end position="151"/>
    </location>
</feature>
<dbReference type="RefSeq" id="WP_124946942.1">
    <property type="nucleotide sequence ID" value="NZ_BHVT01000051.1"/>
</dbReference>
<feature type="compositionally biased region" description="Low complexity" evidence="1">
    <location>
        <begin position="253"/>
        <end position="266"/>
    </location>
</feature>
<feature type="compositionally biased region" description="Basic and acidic residues" evidence="1">
    <location>
        <begin position="199"/>
        <end position="218"/>
    </location>
</feature>
<accession>A0A4R3XS85</accession>
<protein>
    <submittedName>
        <fullName evidence="3">Uncharacterized protein</fullName>
    </submittedName>
</protein>
<feature type="region of interest" description="Disordered" evidence="1">
    <location>
        <begin position="135"/>
        <end position="226"/>
    </location>
</feature>
<name>A0A4R3XS85_9PROT</name>
<sequence length="324" mass="34363">MVSSEEVKRSSSHPSLLSTAGAAEATNGRILSTLDASANGQVEPNGSRNSLLRGILLIGFLGIGGVGAWLIYQDGKGPIHEQAGVVKAEQASKPATIVLASAAMQPVEKVNNDLGKKSEAAAIINEVVNTENLKPAEDKVLRDHTDPESRPISKGVLSDALEADATPHSYSAKKSLIKSSDTTHKLKPANSVELAKASTKRESKQASKQSNSKEKQKNGETAASSDSDVNLLEAIVAHSTGADLATDKKLSGKQKTSSKKSQVSPKENTKTASRNTDIVERKPGDSTEALLQRCRQLGFIEGELCRWRICSGLWSVESACKTQP</sequence>
<dbReference type="EMBL" id="SMCO01000026">
    <property type="protein sequence ID" value="TCV81096.1"/>
    <property type="molecule type" value="Genomic_DNA"/>
</dbReference>
<feature type="transmembrane region" description="Helical" evidence="2">
    <location>
        <begin position="51"/>
        <end position="72"/>
    </location>
</feature>
<evidence type="ECO:0000313" key="4">
    <source>
        <dbReference type="Proteomes" id="UP000295367"/>
    </source>
</evidence>